<dbReference type="HOGENOM" id="CLU_009628_0_0_1"/>
<dbReference type="STRING" id="985895.E5R4Y6"/>
<evidence type="ECO:0000313" key="5">
    <source>
        <dbReference type="Proteomes" id="UP000002668"/>
    </source>
</evidence>
<dbReference type="PANTHER" id="PTHR13056">
    <property type="entry name" value="VACUOLAR FUSION PROTEIN CCZ1 HOMOLOG-RELATED"/>
    <property type="match status" value="1"/>
</dbReference>
<feature type="region of interest" description="Disordered" evidence="2">
    <location>
        <begin position="540"/>
        <end position="572"/>
    </location>
</feature>
<dbReference type="InterPro" id="IPR013176">
    <property type="entry name" value="Ccz1"/>
</dbReference>
<feature type="compositionally biased region" description="Basic and acidic residues" evidence="2">
    <location>
        <begin position="561"/>
        <end position="572"/>
    </location>
</feature>
<reference evidence="5" key="1">
    <citation type="journal article" date="2011" name="Nat. Commun.">
        <title>Effector diversification within compartments of the Leptosphaeria maculans genome affected by Repeat-Induced Point mutations.</title>
        <authorList>
            <person name="Rouxel T."/>
            <person name="Grandaubert J."/>
            <person name="Hane J.K."/>
            <person name="Hoede C."/>
            <person name="van de Wouw A.P."/>
            <person name="Couloux A."/>
            <person name="Dominguez V."/>
            <person name="Anthouard V."/>
            <person name="Bally P."/>
            <person name="Bourras S."/>
            <person name="Cozijnsen A.J."/>
            <person name="Ciuffetti L.M."/>
            <person name="Degrave A."/>
            <person name="Dilmaghani A."/>
            <person name="Duret L."/>
            <person name="Fudal I."/>
            <person name="Goodwin S.B."/>
            <person name="Gout L."/>
            <person name="Glaser N."/>
            <person name="Linglin J."/>
            <person name="Kema G.H.J."/>
            <person name="Lapalu N."/>
            <person name="Lawrence C.B."/>
            <person name="May K."/>
            <person name="Meyer M."/>
            <person name="Ollivier B."/>
            <person name="Poulain J."/>
            <person name="Schoch C.L."/>
            <person name="Simon A."/>
            <person name="Spatafora J.W."/>
            <person name="Stachowiak A."/>
            <person name="Turgeon B.G."/>
            <person name="Tyler B.M."/>
            <person name="Vincent D."/>
            <person name="Weissenbach J."/>
            <person name="Amselem J."/>
            <person name="Quesneville H."/>
            <person name="Oliver R.P."/>
            <person name="Wincker P."/>
            <person name="Balesdent M.-H."/>
            <person name="Howlett B.J."/>
        </authorList>
    </citation>
    <scope>NUCLEOTIDE SEQUENCE [LARGE SCALE GENOMIC DNA]</scope>
    <source>
        <strain evidence="5">JN3 / isolate v23.1.3 / race Av1-4-5-6-7-8</strain>
    </source>
</reference>
<dbReference type="GO" id="GO:0035658">
    <property type="term" value="C:Mon1-Ccz1 complex"/>
    <property type="evidence" value="ECO:0007669"/>
    <property type="project" value="InterPro"/>
</dbReference>
<feature type="compositionally biased region" description="Polar residues" evidence="2">
    <location>
        <begin position="371"/>
        <end position="380"/>
    </location>
</feature>
<dbReference type="GO" id="GO:0016192">
    <property type="term" value="P:vesicle-mediated transport"/>
    <property type="evidence" value="ECO:0007669"/>
    <property type="project" value="InterPro"/>
</dbReference>
<name>E5R4Y6_LEPMJ</name>
<gene>
    <name evidence="4" type="ORF">LEMA_P049650.1</name>
</gene>
<sequence>MSSTAIPRVIPAQLSFLAIYNPSLGRSDETFDKQIVFYYSKAAKTRSKLHHGDTQRKEALREQENEKLRQVGLAQGMVGFAKSFSNGAAVDSVETQKSRIVLHELEDGWWILAVLIQSIDLTQLPAMDGASRTDPNTGGEPAVEYSPREVSPPALLIQQLVRAQTTFLLHHGTTLEAMFAKHGRPKFCSILEKYWSRFAATWDVLLHGNPAVDIYGGMKLAAGGELGMGVGEEEWGSSERDVLEDFARRTDGLIDVMVSRFGEASPLQQAKSSTDPKLLEAIEEEPWIGSGRHVQAAEGVVFSGIGAISRKSLRDLSHWVETLYHYGEYAYGVHDTVTSDRKKRQRRKLKPDAGARSSNSPASSRQERSTLNRTDSSSTLPLGIPPPIVKAVENSLDKASAAVTKTKADGKKAAMPESKPMLASLGDTETWMKYMTLGYAIAWGGGSSNQNHDKKAHEAPQPAAPSPVRKRSPSPAAMRYIEPEPDMDVAAEKRKRQIRLENDGYFLIGLKGHMLDLDVDDDNEDGNWNNRIPLRTIHLELESQKDSTSTPTPNDSDEIPQYEREMNFEPSPERKLTRLRPVVYIHRPFIYTFLFSHQTYTLSLSSFYRDIHTFFSPLHRSLEKSTSPHHIAARIAAAANPHTTIPSSPSTPQNTNPIYDLVYDPRTYNLHTSLPNIPDPAPLVPPSKTQAAWSRPDALAIHTHILNTISSTRRDPSEIERSGKTGRGWWIVWMRLPPSVDERQRQHEHLSPPPTSQPSSETASQTTQTQSHPPSLFNPTSLREALLIRKAPSSPSYPPLSSASPAPRSSVWSAWGMGTRGLGLGGDGGGGAGHGAKEARARGLVEGVGVDARRYVEGLLSLNR</sequence>
<dbReference type="InParanoid" id="E5R4Y6"/>
<feature type="compositionally biased region" description="Basic and acidic residues" evidence="2">
    <location>
        <begin position="741"/>
        <end position="750"/>
    </location>
</feature>
<feature type="region of interest" description="Disordered" evidence="2">
    <location>
        <begin position="337"/>
        <end position="386"/>
    </location>
</feature>
<protein>
    <recommendedName>
        <fullName evidence="3">CCZ1/INTU/HSP4 first Longin domain-containing protein</fullName>
    </recommendedName>
</protein>
<dbReference type="VEuPathDB" id="FungiDB:LEMA_P049650.1"/>
<evidence type="ECO:0000256" key="2">
    <source>
        <dbReference type="SAM" id="MobiDB-lite"/>
    </source>
</evidence>
<feature type="region of interest" description="Disordered" evidence="2">
    <location>
        <begin position="448"/>
        <end position="475"/>
    </location>
</feature>
<comment type="similarity">
    <text evidence="1">Belongs to the CCZ1 family.</text>
</comment>
<evidence type="ECO:0000313" key="4">
    <source>
        <dbReference type="EMBL" id="CBX92259.1"/>
    </source>
</evidence>
<accession>E5R4Y6</accession>
<proteinExistence type="inferred from homology"/>
<dbReference type="AlphaFoldDB" id="E5R4Y6"/>
<evidence type="ECO:0000256" key="1">
    <source>
        <dbReference type="ARBA" id="ARBA00005352"/>
    </source>
</evidence>
<feature type="compositionally biased region" description="Low complexity" evidence="2">
    <location>
        <begin position="757"/>
        <end position="775"/>
    </location>
</feature>
<feature type="region of interest" description="Disordered" evidence="2">
    <location>
        <begin position="741"/>
        <end position="778"/>
    </location>
</feature>
<dbReference type="InterPro" id="IPR043987">
    <property type="entry name" value="CCZ1/INTU/HSP4_longin_1"/>
</dbReference>
<dbReference type="PANTHER" id="PTHR13056:SF0">
    <property type="entry name" value="VACUOLAR FUSION PROTEIN CCZ1 HOMOLOG-RELATED"/>
    <property type="match status" value="1"/>
</dbReference>
<feature type="domain" description="CCZ1/INTU/HSP4 first Longin" evidence="3">
    <location>
        <begin position="15"/>
        <end position="118"/>
    </location>
</feature>
<organism evidence="5">
    <name type="scientific">Leptosphaeria maculans (strain JN3 / isolate v23.1.3 / race Av1-4-5-6-7-8)</name>
    <name type="common">Blackleg fungus</name>
    <name type="synonym">Phoma lingam</name>
    <dbReference type="NCBI Taxonomy" id="985895"/>
    <lineage>
        <taxon>Eukaryota</taxon>
        <taxon>Fungi</taxon>
        <taxon>Dikarya</taxon>
        <taxon>Ascomycota</taxon>
        <taxon>Pezizomycotina</taxon>
        <taxon>Dothideomycetes</taxon>
        <taxon>Pleosporomycetidae</taxon>
        <taxon>Pleosporales</taxon>
        <taxon>Pleosporineae</taxon>
        <taxon>Leptosphaeriaceae</taxon>
        <taxon>Plenodomus</taxon>
        <taxon>Plenodomus lingam/Leptosphaeria maculans species complex</taxon>
    </lineage>
</organism>
<dbReference type="EMBL" id="FP929083">
    <property type="protein sequence ID" value="CBX92259.1"/>
    <property type="molecule type" value="Genomic_DNA"/>
</dbReference>
<dbReference type="OMA" id="IYDLVWD"/>
<dbReference type="Pfam" id="PF19031">
    <property type="entry name" value="Intu_longin_1"/>
    <property type="match status" value="1"/>
</dbReference>
<keyword evidence="5" id="KW-1185">Reference proteome</keyword>
<dbReference type="Proteomes" id="UP000002668">
    <property type="component" value="Genome"/>
</dbReference>
<evidence type="ECO:0000259" key="3">
    <source>
        <dbReference type="Pfam" id="PF19031"/>
    </source>
</evidence>
<dbReference type="OrthoDB" id="240546at2759"/>
<dbReference type="eggNOG" id="KOG2622">
    <property type="taxonomic scope" value="Eukaryota"/>
</dbReference>